<dbReference type="AlphaFoldDB" id="A0A0E9WGT5"/>
<proteinExistence type="predicted"/>
<reference evidence="1" key="2">
    <citation type="journal article" date="2015" name="Fish Shellfish Immunol.">
        <title>Early steps in the European eel (Anguilla anguilla)-Vibrio vulnificus interaction in the gills: Role of the RtxA13 toxin.</title>
        <authorList>
            <person name="Callol A."/>
            <person name="Pajuelo D."/>
            <person name="Ebbesson L."/>
            <person name="Teles M."/>
            <person name="MacKenzie S."/>
            <person name="Amaro C."/>
        </authorList>
    </citation>
    <scope>NUCLEOTIDE SEQUENCE</scope>
</reference>
<sequence>MFNSTLLSLESKNCIASSPQKYSHFNTFCNSK</sequence>
<reference evidence="1" key="1">
    <citation type="submission" date="2014-11" db="EMBL/GenBank/DDBJ databases">
        <authorList>
            <person name="Amaro Gonzalez C."/>
        </authorList>
    </citation>
    <scope>NUCLEOTIDE SEQUENCE</scope>
</reference>
<protein>
    <submittedName>
        <fullName evidence="1">Uncharacterized protein</fullName>
    </submittedName>
</protein>
<name>A0A0E9WGT5_ANGAN</name>
<accession>A0A0E9WGT5</accession>
<organism evidence="1">
    <name type="scientific">Anguilla anguilla</name>
    <name type="common">European freshwater eel</name>
    <name type="synonym">Muraena anguilla</name>
    <dbReference type="NCBI Taxonomy" id="7936"/>
    <lineage>
        <taxon>Eukaryota</taxon>
        <taxon>Metazoa</taxon>
        <taxon>Chordata</taxon>
        <taxon>Craniata</taxon>
        <taxon>Vertebrata</taxon>
        <taxon>Euteleostomi</taxon>
        <taxon>Actinopterygii</taxon>
        <taxon>Neopterygii</taxon>
        <taxon>Teleostei</taxon>
        <taxon>Anguilliformes</taxon>
        <taxon>Anguillidae</taxon>
        <taxon>Anguilla</taxon>
    </lineage>
</organism>
<dbReference type="EMBL" id="GBXM01019000">
    <property type="protein sequence ID" value="JAH89577.1"/>
    <property type="molecule type" value="Transcribed_RNA"/>
</dbReference>
<evidence type="ECO:0000313" key="1">
    <source>
        <dbReference type="EMBL" id="JAH89577.1"/>
    </source>
</evidence>